<dbReference type="Pfam" id="PF08378">
    <property type="entry name" value="NERD"/>
    <property type="match status" value="1"/>
</dbReference>
<keyword evidence="3" id="KW-1185">Reference proteome</keyword>
<dbReference type="AlphaFoldDB" id="C5B480"/>
<dbReference type="RefSeq" id="WP_012753741.1">
    <property type="nucleotide sequence ID" value="NC_012811.1"/>
</dbReference>
<dbReference type="InterPro" id="IPR011528">
    <property type="entry name" value="NERD"/>
</dbReference>
<evidence type="ECO:0000313" key="3">
    <source>
        <dbReference type="Proteomes" id="UP000009081"/>
    </source>
</evidence>
<gene>
    <name evidence="2" type="ordered locus">MexAM1_META2p0410</name>
</gene>
<dbReference type="OrthoDB" id="9805504at2"/>
<feature type="domain" description="NERD" evidence="1">
    <location>
        <begin position="39"/>
        <end position="152"/>
    </location>
</feature>
<evidence type="ECO:0000313" key="2">
    <source>
        <dbReference type="EMBL" id="ACS43262.1"/>
    </source>
</evidence>
<protein>
    <recommendedName>
        <fullName evidence="1">NERD domain-containing protein</fullName>
    </recommendedName>
</protein>
<dbReference type="HOGENOM" id="CLU_1227754_0_0_5"/>
<sequence length="213" mass="23362">MILSIPTESRLALAFVLLVVLAGAATPWSRRPPRPSPEAGRAGERRVQAVVGRSGLPAMHDVYLRTDSGATQIDHIVRAGRTIFILETKHFGGTCYGRAYERTWTHVNRGAKRRFYNPLLQNDGHVAAVRRAVGWGCRLRPYVVFSGFAAFPSGMPEGVLGLGELDDLLSRASRSRLPSLLGVLGWRKLERRAETAETAGNAHRRSLARAGAR</sequence>
<geneLocation type="plasmid" evidence="2 3">
    <name>megaplasmid</name>
</geneLocation>
<keyword evidence="2" id="KW-0614">Plasmid</keyword>
<organism evidence="2 3">
    <name type="scientific">Methylorubrum extorquens (strain ATCC 14718 / DSM 1338 / JCM 2805 / NCIMB 9133 / AM1)</name>
    <name type="common">Methylobacterium extorquens</name>
    <dbReference type="NCBI Taxonomy" id="272630"/>
    <lineage>
        <taxon>Bacteria</taxon>
        <taxon>Pseudomonadati</taxon>
        <taxon>Pseudomonadota</taxon>
        <taxon>Alphaproteobacteria</taxon>
        <taxon>Hyphomicrobiales</taxon>
        <taxon>Methylobacteriaceae</taxon>
        <taxon>Methylorubrum</taxon>
    </lineage>
</organism>
<proteinExistence type="predicted"/>
<dbReference type="KEGG" id="mea:Mex_2p0410"/>
<dbReference type="Proteomes" id="UP000009081">
    <property type="component" value="Plasmid megaplasmid"/>
</dbReference>
<evidence type="ECO:0000259" key="1">
    <source>
        <dbReference type="PROSITE" id="PS50965"/>
    </source>
</evidence>
<dbReference type="PROSITE" id="PS50965">
    <property type="entry name" value="NERD"/>
    <property type="match status" value="1"/>
</dbReference>
<reference evidence="2 3" key="1">
    <citation type="journal article" date="2009" name="PLoS ONE">
        <title>Methylobacterium genome sequences: a reference blueprint to investigate microbial metabolism of C1 compounds from natural and industrial sources.</title>
        <authorList>
            <person name="Vuilleumier S."/>
            <person name="Chistoserdova L."/>
            <person name="Lee M.-C."/>
            <person name="Bringel F."/>
            <person name="Lajus A."/>
            <person name="Zhou Y."/>
            <person name="Gourion B."/>
            <person name="Barbe V."/>
            <person name="Chang J."/>
            <person name="Cruveiller S."/>
            <person name="Dossat C."/>
            <person name="Gillett W."/>
            <person name="Gruffaz C."/>
            <person name="Haugen E."/>
            <person name="Hourcade E."/>
            <person name="Levy R."/>
            <person name="Mangenot S."/>
            <person name="Muller E."/>
            <person name="Nadalig T."/>
            <person name="Pagni M."/>
            <person name="Penny C."/>
            <person name="Peyraud R."/>
            <person name="Robinson D.G."/>
            <person name="Roche D."/>
            <person name="Rouy Z."/>
            <person name="Saenampechek C."/>
            <person name="Salvignol G."/>
            <person name="Vallenet D."/>
            <person name="Wu Z."/>
            <person name="Marx C.J."/>
            <person name="Vorholt J.A."/>
            <person name="Olson M.V."/>
            <person name="Kaul R."/>
            <person name="Weissenbach J."/>
            <person name="Medigue C."/>
            <person name="Lidstrom M.E."/>
        </authorList>
    </citation>
    <scope>NUCLEOTIDE SEQUENCE [LARGE SCALE GENOMIC DNA]</scope>
    <source>
        <strain evidence="3">ATCC 14718 / DSM 1338 / JCM 2805 / NCIMB 9133 / AM1</strain>
    </source>
</reference>
<name>C5B480_METEA</name>
<accession>C5B480</accession>
<dbReference type="EMBL" id="CP001511">
    <property type="protein sequence ID" value="ACS43262.1"/>
    <property type="molecule type" value="Genomic_DNA"/>
</dbReference>